<evidence type="ECO:0000256" key="1">
    <source>
        <dbReference type="ARBA" id="ARBA00004123"/>
    </source>
</evidence>
<keyword evidence="8" id="KW-0963">Cytoplasm</keyword>
<evidence type="ECO:0000256" key="2">
    <source>
        <dbReference type="ARBA" id="ARBA00004371"/>
    </source>
</evidence>
<evidence type="ECO:0000256" key="11">
    <source>
        <dbReference type="ARBA" id="ARBA00023034"/>
    </source>
</evidence>
<dbReference type="InterPro" id="IPR036020">
    <property type="entry name" value="WW_dom_sf"/>
</dbReference>
<dbReference type="CDD" id="cd00201">
    <property type="entry name" value="WW"/>
    <property type="match status" value="2"/>
</dbReference>
<evidence type="ECO:0000259" key="15">
    <source>
        <dbReference type="PROSITE" id="PS50020"/>
    </source>
</evidence>
<dbReference type="PANTHER" id="PTHR17616:SF12">
    <property type="entry name" value="WW DOMAIN-CONTAINING OXIDOREDUCTASE"/>
    <property type="match status" value="1"/>
</dbReference>
<dbReference type="Proteomes" id="UP001558613">
    <property type="component" value="Unassembled WGS sequence"/>
</dbReference>
<dbReference type="SUPFAM" id="SSF51045">
    <property type="entry name" value="WW domain"/>
    <property type="match status" value="2"/>
</dbReference>
<dbReference type="SUPFAM" id="SSF51735">
    <property type="entry name" value="NAD(P)-binding Rossmann-fold domains"/>
    <property type="match status" value="1"/>
</dbReference>
<dbReference type="SMART" id="SM00456">
    <property type="entry name" value="WW"/>
    <property type="match status" value="2"/>
</dbReference>
<name>A0ABR3L4X9_9TELE</name>
<dbReference type="InterPro" id="IPR002347">
    <property type="entry name" value="SDR_fam"/>
</dbReference>
<evidence type="ECO:0000313" key="17">
    <source>
        <dbReference type="Proteomes" id="UP001558613"/>
    </source>
</evidence>
<dbReference type="PROSITE" id="PS01159">
    <property type="entry name" value="WW_DOMAIN_1"/>
    <property type="match status" value="2"/>
</dbReference>
<dbReference type="InterPro" id="IPR036291">
    <property type="entry name" value="NAD(P)-bd_dom_sf"/>
</dbReference>
<sequence length="195" mass="22054">MAALKYAGMDDTDSEDELPPGWEERSTKDGWVYYANHEEMKTQWEHPKTGKKKRCAGALPYGWEQETDDKGQIFYVDHINKRTTYFDPRQAFTIEDMQVKPKRYDGNTTALEILHDRDLSDKVVVITGANSGIGFETARSFALHGAHVILACRNQSRASKAASMITDEWSRGRVFARGSALAARAETDLCDSLHY</sequence>
<protein>
    <recommendedName>
        <fullName evidence="6">WW domain-containing oxidoreductase</fullName>
    </recommendedName>
</protein>
<evidence type="ECO:0000256" key="13">
    <source>
        <dbReference type="ARBA" id="ARBA00023242"/>
    </source>
</evidence>
<comment type="caution">
    <text evidence="16">The sequence shown here is derived from an EMBL/GenBank/DDBJ whole genome shotgun (WGS) entry which is preliminary data.</text>
</comment>
<evidence type="ECO:0000256" key="14">
    <source>
        <dbReference type="SAM" id="MobiDB-lite"/>
    </source>
</evidence>
<evidence type="ECO:0000256" key="8">
    <source>
        <dbReference type="ARBA" id="ARBA00022490"/>
    </source>
</evidence>
<evidence type="ECO:0000256" key="10">
    <source>
        <dbReference type="ARBA" id="ARBA00022703"/>
    </source>
</evidence>
<dbReference type="PROSITE" id="PS50020">
    <property type="entry name" value="WW_DOMAIN_2"/>
    <property type="match status" value="2"/>
</dbReference>
<feature type="domain" description="WW" evidence="15">
    <location>
        <begin position="16"/>
        <end position="49"/>
    </location>
</feature>
<keyword evidence="11" id="KW-0333">Golgi apparatus</keyword>
<feature type="domain" description="WW" evidence="15">
    <location>
        <begin position="57"/>
        <end position="90"/>
    </location>
</feature>
<reference evidence="16 17" key="1">
    <citation type="submission" date="2023-09" db="EMBL/GenBank/DDBJ databases">
        <authorList>
            <person name="Wang M."/>
        </authorList>
    </citation>
    <scope>NUCLEOTIDE SEQUENCE [LARGE SCALE GENOMIC DNA]</scope>
    <source>
        <strain evidence="16">GT-2023</strain>
        <tissue evidence="16">Liver</tissue>
    </source>
</reference>
<keyword evidence="9" id="KW-0879">Wnt signaling pathway</keyword>
<evidence type="ECO:0000256" key="3">
    <source>
        <dbReference type="ARBA" id="ARBA00004435"/>
    </source>
</evidence>
<dbReference type="Pfam" id="PF00106">
    <property type="entry name" value="adh_short"/>
    <property type="match status" value="1"/>
</dbReference>
<dbReference type="Pfam" id="PF00397">
    <property type="entry name" value="WW"/>
    <property type="match status" value="2"/>
</dbReference>
<comment type="subcellular location">
    <subcellularLocation>
        <location evidence="3">Cell junction</location>
        <location evidence="3">Tight junction</location>
    </subcellularLocation>
    <subcellularLocation>
        <location evidence="4">Cytoplasm</location>
    </subcellularLocation>
    <subcellularLocation>
        <location evidence="5">Golgi apparatus</location>
    </subcellularLocation>
    <subcellularLocation>
        <location evidence="2">Lysosome</location>
    </subcellularLocation>
    <subcellularLocation>
        <location evidence="1">Nucleus</location>
    </subcellularLocation>
</comment>
<dbReference type="InterPro" id="IPR051583">
    <property type="entry name" value="YAP1"/>
</dbReference>
<keyword evidence="10" id="KW-0053">Apoptosis</keyword>
<gene>
    <name evidence="16" type="ORF">QQF64_023259</name>
</gene>
<evidence type="ECO:0000256" key="5">
    <source>
        <dbReference type="ARBA" id="ARBA00004555"/>
    </source>
</evidence>
<organism evidence="16 17">
    <name type="scientific">Cirrhinus molitorella</name>
    <name type="common">mud carp</name>
    <dbReference type="NCBI Taxonomy" id="172907"/>
    <lineage>
        <taxon>Eukaryota</taxon>
        <taxon>Metazoa</taxon>
        <taxon>Chordata</taxon>
        <taxon>Craniata</taxon>
        <taxon>Vertebrata</taxon>
        <taxon>Euteleostomi</taxon>
        <taxon>Actinopterygii</taxon>
        <taxon>Neopterygii</taxon>
        <taxon>Teleostei</taxon>
        <taxon>Ostariophysi</taxon>
        <taxon>Cypriniformes</taxon>
        <taxon>Cyprinidae</taxon>
        <taxon>Labeoninae</taxon>
        <taxon>Labeonini</taxon>
        <taxon>Cirrhinus</taxon>
    </lineage>
</organism>
<evidence type="ECO:0000256" key="9">
    <source>
        <dbReference type="ARBA" id="ARBA00022687"/>
    </source>
</evidence>
<keyword evidence="13" id="KW-0539">Nucleus</keyword>
<keyword evidence="7" id="KW-0796">Tight junction</keyword>
<evidence type="ECO:0000256" key="6">
    <source>
        <dbReference type="ARBA" id="ARBA00016094"/>
    </source>
</evidence>
<evidence type="ECO:0000256" key="7">
    <source>
        <dbReference type="ARBA" id="ARBA00022427"/>
    </source>
</evidence>
<dbReference type="Gene3D" id="2.20.70.10">
    <property type="match status" value="2"/>
</dbReference>
<keyword evidence="7" id="KW-0965">Cell junction</keyword>
<keyword evidence="12" id="KW-0458">Lysosome</keyword>
<dbReference type="InterPro" id="IPR001202">
    <property type="entry name" value="WW_dom"/>
</dbReference>
<dbReference type="PANTHER" id="PTHR17616">
    <property type="entry name" value="YES-ASSOCIATED PROTEIN YAP1 FAMILY MEMBER"/>
    <property type="match status" value="1"/>
</dbReference>
<keyword evidence="17" id="KW-1185">Reference proteome</keyword>
<dbReference type="EMBL" id="JAYMGO010000025">
    <property type="protein sequence ID" value="KAL1247883.1"/>
    <property type="molecule type" value="Genomic_DNA"/>
</dbReference>
<evidence type="ECO:0000313" key="16">
    <source>
        <dbReference type="EMBL" id="KAL1247883.1"/>
    </source>
</evidence>
<evidence type="ECO:0000256" key="4">
    <source>
        <dbReference type="ARBA" id="ARBA00004496"/>
    </source>
</evidence>
<dbReference type="Gene3D" id="3.40.50.720">
    <property type="entry name" value="NAD(P)-binding Rossmann-like Domain"/>
    <property type="match status" value="1"/>
</dbReference>
<feature type="region of interest" description="Disordered" evidence="14">
    <location>
        <begin position="1"/>
        <end position="24"/>
    </location>
</feature>
<proteinExistence type="predicted"/>
<accession>A0ABR3L4X9</accession>
<evidence type="ECO:0000256" key="12">
    <source>
        <dbReference type="ARBA" id="ARBA00023228"/>
    </source>
</evidence>